<organism evidence="3 4">
    <name type="scientific">Rhizobium aquaticum</name>
    <dbReference type="NCBI Taxonomy" id="1549636"/>
    <lineage>
        <taxon>Bacteria</taxon>
        <taxon>Pseudomonadati</taxon>
        <taxon>Pseudomonadota</taxon>
        <taxon>Alphaproteobacteria</taxon>
        <taxon>Hyphomicrobiales</taxon>
        <taxon>Rhizobiaceae</taxon>
        <taxon>Rhizobium/Agrobacterium group</taxon>
        <taxon>Rhizobium</taxon>
    </lineage>
</organism>
<name>A0ABV2J583_9HYPH</name>
<evidence type="ECO:0000256" key="2">
    <source>
        <dbReference type="SAM" id="Phobius"/>
    </source>
</evidence>
<dbReference type="RefSeq" id="WP_354558380.1">
    <property type="nucleotide sequence ID" value="NZ_JBEPMB010000010.1"/>
</dbReference>
<evidence type="ECO:0000256" key="1">
    <source>
        <dbReference type="SAM" id="MobiDB-lite"/>
    </source>
</evidence>
<evidence type="ECO:0000313" key="3">
    <source>
        <dbReference type="EMBL" id="MET3615914.1"/>
    </source>
</evidence>
<feature type="transmembrane region" description="Helical" evidence="2">
    <location>
        <begin position="97"/>
        <end position="116"/>
    </location>
</feature>
<comment type="caution">
    <text evidence="3">The sequence shown here is derived from an EMBL/GenBank/DDBJ whole genome shotgun (WGS) entry which is preliminary data.</text>
</comment>
<evidence type="ECO:0000313" key="4">
    <source>
        <dbReference type="Proteomes" id="UP001549047"/>
    </source>
</evidence>
<accession>A0ABV2J583</accession>
<proteinExistence type="predicted"/>
<protein>
    <recommendedName>
        <fullName evidence="5">DUF3426 domain-containing protein</fullName>
    </recommendedName>
</protein>
<feature type="compositionally biased region" description="Polar residues" evidence="1">
    <location>
        <begin position="56"/>
        <end position="68"/>
    </location>
</feature>
<keyword evidence="2" id="KW-0472">Membrane</keyword>
<keyword evidence="2" id="KW-0812">Transmembrane</keyword>
<feature type="region of interest" description="Disordered" evidence="1">
    <location>
        <begin position="44"/>
        <end position="74"/>
    </location>
</feature>
<dbReference type="EMBL" id="JBEPMB010000010">
    <property type="protein sequence ID" value="MET3615914.1"/>
    <property type="molecule type" value="Genomic_DNA"/>
</dbReference>
<gene>
    <name evidence="3" type="ORF">ABID16_004261</name>
</gene>
<keyword evidence="4" id="KW-1185">Reference proteome</keyword>
<dbReference type="Proteomes" id="UP001549047">
    <property type="component" value="Unassembled WGS sequence"/>
</dbReference>
<evidence type="ECO:0008006" key="5">
    <source>
        <dbReference type="Google" id="ProtNLM"/>
    </source>
</evidence>
<keyword evidence="2" id="KW-1133">Transmembrane helix</keyword>
<reference evidence="3 4" key="1">
    <citation type="submission" date="2024-06" db="EMBL/GenBank/DDBJ databases">
        <title>Genomic Encyclopedia of Type Strains, Phase IV (KMG-IV): sequencing the most valuable type-strain genomes for metagenomic binning, comparative biology and taxonomic classification.</title>
        <authorList>
            <person name="Goeker M."/>
        </authorList>
    </citation>
    <scope>NUCLEOTIDE SEQUENCE [LARGE SCALE GENOMIC DNA]</scope>
    <source>
        <strain evidence="3 4">DSM 29780</strain>
    </source>
</reference>
<sequence>MAPFQSDSTARVAYDVIPPERSLQRTGRKAAVLRDVEDAEFEVVTPSPKARAHATFNDNSRNTNQRRAQTAPRENFGLGAASVKSEPAAPASRLPQYGLAGLGLAFLLTLGIAAWFNLGALAAADGGLVITDIRQSPIDSNGLRVMELSGNVENRSREAKPLPALIAQMKSDTGAINQSAISLGDGLLPAGETARFRLRIPSPGGKRQEVSISFAPKGV</sequence>